<feature type="domain" description="SPOR" evidence="3">
    <location>
        <begin position="145"/>
        <end position="229"/>
    </location>
</feature>
<sequence length="229" mass="22727">MSDPGDDEFIYQTHRPAQPMDQAVRKMVLGAGGVSVLVILVALLWSGVRATGFGPPPVIEPPPGPLRTAPADPGGLTVPGADQQIMSGDATTAPLQLAPAPPPPAVAQLDQAAGVNQPPPAAPAPATPAPAAAPPAAAPAPAPAAQATGPAQVQLAATADEPGAQSVWDGLKRKMPDLLAGKSPVILPAVVNGKSIWRLRVDGFATPAAAQAFCASVIAKGAACTVASF</sequence>
<dbReference type="InterPro" id="IPR036680">
    <property type="entry name" value="SPOR-like_sf"/>
</dbReference>
<comment type="caution">
    <text evidence="4">The sequence shown here is derived from an EMBL/GenBank/DDBJ whole genome shotgun (WGS) entry which is preliminary data.</text>
</comment>
<dbReference type="EMBL" id="BSOS01000065">
    <property type="protein sequence ID" value="GLR67413.1"/>
    <property type="molecule type" value="Genomic_DNA"/>
</dbReference>
<dbReference type="PROSITE" id="PS51724">
    <property type="entry name" value="SPOR"/>
    <property type="match status" value="1"/>
</dbReference>
<evidence type="ECO:0000256" key="2">
    <source>
        <dbReference type="SAM" id="Phobius"/>
    </source>
</evidence>
<evidence type="ECO:0000256" key="1">
    <source>
        <dbReference type="SAM" id="MobiDB-lite"/>
    </source>
</evidence>
<dbReference type="Proteomes" id="UP001156641">
    <property type="component" value="Unassembled WGS sequence"/>
</dbReference>
<evidence type="ECO:0000313" key="5">
    <source>
        <dbReference type="Proteomes" id="UP001156641"/>
    </source>
</evidence>
<gene>
    <name evidence="4" type="ORF">GCM10010909_20940</name>
</gene>
<name>A0ABQ6AB10_9PROT</name>
<keyword evidence="5" id="KW-1185">Reference proteome</keyword>
<evidence type="ECO:0000313" key="4">
    <source>
        <dbReference type="EMBL" id="GLR67413.1"/>
    </source>
</evidence>
<feature type="compositionally biased region" description="Low complexity" evidence="1">
    <location>
        <begin position="106"/>
        <end position="116"/>
    </location>
</feature>
<dbReference type="RefSeq" id="WP_284258143.1">
    <property type="nucleotide sequence ID" value="NZ_BSOS01000065.1"/>
</dbReference>
<proteinExistence type="predicted"/>
<feature type="transmembrane region" description="Helical" evidence="2">
    <location>
        <begin position="28"/>
        <end position="48"/>
    </location>
</feature>
<keyword evidence="2" id="KW-0812">Transmembrane</keyword>
<protein>
    <recommendedName>
        <fullName evidence="3">SPOR domain-containing protein</fullName>
    </recommendedName>
</protein>
<dbReference type="InterPro" id="IPR007730">
    <property type="entry name" value="SPOR-like_dom"/>
</dbReference>
<keyword evidence="2" id="KW-0472">Membrane</keyword>
<feature type="region of interest" description="Disordered" evidence="1">
    <location>
        <begin position="93"/>
        <end position="161"/>
    </location>
</feature>
<feature type="compositionally biased region" description="Low complexity" evidence="1">
    <location>
        <begin position="143"/>
        <end position="154"/>
    </location>
</feature>
<reference evidence="5" key="1">
    <citation type="journal article" date="2019" name="Int. J. Syst. Evol. Microbiol.">
        <title>The Global Catalogue of Microorganisms (GCM) 10K type strain sequencing project: providing services to taxonomists for standard genome sequencing and annotation.</title>
        <authorList>
            <consortium name="The Broad Institute Genomics Platform"/>
            <consortium name="The Broad Institute Genome Sequencing Center for Infectious Disease"/>
            <person name="Wu L."/>
            <person name="Ma J."/>
        </authorList>
    </citation>
    <scope>NUCLEOTIDE SEQUENCE [LARGE SCALE GENOMIC DNA]</scope>
    <source>
        <strain evidence="5">NBRC 112502</strain>
    </source>
</reference>
<feature type="compositionally biased region" description="Pro residues" evidence="1">
    <location>
        <begin position="117"/>
        <end position="142"/>
    </location>
</feature>
<dbReference type="Gene3D" id="3.30.70.1070">
    <property type="entry name" value="Sporulation related repeat"/>
    <property type="match status" value="1"/>
</dbReference>
<organism evidence="4 5">
    <name type="scientific">Acidocella aquatica</name>
    <dbReference type="NCBI Taxonomy" id="1922313"/>
    <lineage>
        <taxon>Bacteria</taxon>
        <taxon>Pseudomonadati</taxon>
        <taxon>Pseudomonadota</taxon>
        <taxon>Alphaproteobacteria</taxon>
        <taxon>Acetobacterales</taxon>
        <taxon>Acidocellaceae</taxon>
        <taxon>Acidocella</taxon>
    </lineage>
</organism>
<dbReference type="Pfam" id="PF05036">
    <property type="entry name" value="SPOR"/>
    <property type="match status" value="1"/>
</dbReference>
<keyword evidence="2" id="KW-1133">Transmembrane helix</keyword>
<accession>A0ABQ6AB10</accession>
<evidence type="ECO:0000259" key="3">
    <source>
        <dbReference type="PROSITE" id="PS51724"/>
    </source>
</evidence>